<evidence type="ECO:0008006" key="3">
    <source>
        <dbReference type="Google" id="ProtNLM"/>
    </source>
</evidence>
<name>A0A4D6KF85_9EURY</name>
<reference evidence="1 2" key="2">
    <citation type="submission" date="2019-04" db="EMBL/GenBank/DDBJ databases">
        <authorList>
            <person name="Yang S."/>
            <person name="Wei W."/>
        </authorList>
    </citation>
    <scope>NUCLEOTIDE SEQUENCE [LARGE SCALE GENOMIC DNA]</scope>
    <source>
        <strain evidence="2">ZP60</strain>
    </source>
</reference>
<sequence>MKQTIMDRRTLIKSSAVVALPSLAGCAILGNSDPPEIRSTVEIQETSCGRTEMTVDISGDRTAIELVGHAEVPSGCYVVQDEAFYPSADGSSLLKLDFRRVDSGAHCVDCEGHATYRASITVEENEITELRVIHNTPDDETVYGTFSIGE</sequence>
<dbReference type="Proteomes" id="UP000297053">
    <property type="component" value="Chromosome"/>
</dbReference>
<gene>
    <name evidence="1" type="ORF">E5139_10145</name>
</gene>
<reference evidence="1 2" key="1">
    <citation type="submission" date="2019-04" db="EMBL/GenBank/DDBJ databases">
        <title>Complete genome sequence of Arthrobacter sp. ZXY-2 associated with effective atrazine degradation and salt adaptation.</title>
        <authorList>
            <person name="Zhao X."/>
        </authorList>
    </citation>
    <scope>NUCLEOTIDE SEQUENCE [LARGE SCALE GENOMIC DNA]</scope>
    <source>
        <strain evidence="2">ZP60</strain>
    </source>
</reference>
<dbReference type="EMBL" id="CP039375">
    <property type="protein sequence ID" value="QCD65982.1"/>
    <property type="molecule type" value="Genomic_DNA"/>
</dbReference>
<proteinExistence type="predicted"/>
<dbReference type="RefSeq" id="WP_049940761.1">
    <property type="nucleotide sequence ID" value="NZ_CP039375.1"/>
</dbReference>
<dbReference type="AlphaFoldDB" id="A0A4D6KF85"/>
<evidence type="ECO:0000313" key="1">
    <source>
        <dbReference type="EMBL" id="QCD65982.1"/>
    </source>
</evidence>
<dbReference type="PROSITE" id="PS51257">
    <property type="entry name" value="PROKAR_LIPOPROTEIN"/>
    <property type="match status" value="1"/>
</dbReference>
<dbReference type="KEGG" id="halz:E5139_10145"/>
<organism evidence="1 2">
    <name type="scientific">Halomicrobium mukohataei</name>
    <dbReference type="NCBI Taxonomy" id="57705"/>
    <lineage>
        <taxon>Archaea</taxon>
        <taxon>Methanobacteriati</taxon>
        <taxon>Methanobacteriota</taxon>
        <taxon>Stenosarchaea group</taxon>
        <taxon>Halobacteria</taxon>
        <taxon>Halobacteriales</taxon>
        <taxon>Haloarculaceae</taxon>
        <taxon>Halomicrobium</taxon>
    </lineage>
</organism>
<accession>A0A4D6KF85</accession>
<evidence type="ECO:0000313" key="2">
    <source>
        <dbReference type="Proteomes" id="UP000297053"/>
    </source>
</evidence>
<protein>
    <recommendedName>
        <fullName evidence="3">Lipoprotein</fullName>
    </recommendedName>
</protein>
<dbReference type="GeneID" id="42179299"/>